<organism evidence="2 3">
    <name type="scientific">Schizopora paradoxa</name>
    <dbReference type="NCBI Taxonomy" id="27342"/>
    <lineage>
        <taxon>Eukaryota</taxon>
        <taxon>Fungi</taxon>
        <taxon>Dikarya</taxon>
        <taxon>Basidiomycota</taxon>
        <taxon>Agaricomycotina</taxon>
        <taxon>Agaricomycetes</taxon>
        <taxon>Hymenochaetales</taxon>
        <taxon>Schizoporaceae</taxon>
        <taxon>Schizopora</taxon>
    </lineage>
</organism>
<evidence type="ECO:0000256" key="1">
    <source>
        <dbReference type="SAM" id="Phobius"/>
    </source>
</evidence>
<keyword evidence="1" id="KW-0812">Transmembrane</keyword>
<gene>
    <name evidence="2" type="ORF">SCHPADRAFT_212457</name>
</gene>
<feature type="transmembrane region" description="Helical" evidence="1">
    <location>
        <begin position="12"/>
        <end position="32"/>
    </location>
</feature>
<dbReference type="Proteomes" id="UP000053477">
    <property type="component" value="Unassembled WGS sequence"/>
</dbReference>
<sequence length="206" mass="22715">MVLCTRTYAAWAGNKCVLATLLSAIGTAYPVYRFTHSTSELVNVLSWPGCIILVTDHSIFYSLIASVLIDSLALSLLLYKLAQHARMVKNIESRGGIKTKVSLLAVMVHEGIVYFLFTIICMVVNAIVLQRAPDDIRDFLVPTQSCIQNVLCARLFFRMQSTHKSEMGTSRVSAIPTDIIFADLEMGVRSRGGAEETMSTGRTYIG</sequence>
<dbReference type="InParanoid" id="A0A0H2RWN4"/>
<keyword evidence="1" id="KW-0472">Membrane</keyword>
<feature type="transmembrane region" description="Helical" evidence="1">
    <location>
        <begin position="59"/>
        <end position="82"/>
    </location>
</feature>
<feature type="transmembrane region" description="Helical" evidence="1">
    <location>
        <begin position="103"/>
        <end position="127"/>
    </location>
</feature>
<evidence type="ECO:0000313" key="2">
    <source>
        <dbReference type="EMBL" id="KLO16410.1"/>
    </source>
</evidence>
<proteinExistence type="predicted"/>
<dbReference type="AlphaFoldDB" id="A0A0H2RWN4"/>
<evidence type="ECO:0000313" key="3">
    <source>
        <dbReference type="Proteomes" id="UP000053477"/>
    </source>
</evidence>
<dbReference type="EMBL" id="KQ085916">
    <property type="protein sequence ID" value="KLO16410.1"/>
    <property type="molecule type" value="Genomic_DNA"/>
</dbReference>
<name>A0A0H2RWN4_9AGAM</name>
<accession>A0A0H2RWN4</accession>
<keyword evidence="3" id="KW-1185">Reference proteome</keyword>
<reference evidence="2 3" key="1">
    <citation type="submission" date="2015-04" db="EMBL/GenBank/DDBJ databases">
        <title>Complete genome sequence of Schizopora paradoxa KUC8140, a cosmopolitan wood degrader in East Asia.</title>
        <authorList>
            <consortium name="DOE Joint Genome Institute"/>
            <person name="Min B."/>
            <person name="Park H."/>
            <person name="Jang Y."/>
            <person name="Kim J.-J."/>
            <person name="Kim K.H."/>
            <person name="Pangilinan J."/>
            <person name="Lipzen A."/>
            <person name="Riley R."/>
            <person name="Grigoriev I.V."/>
            <person name="Spatafora J.W."/>
            <person name="Choi I.-G."/>
        </authorList>
    </citation>
    <scope>NUCLEOTIDE SEQUENCE [LARGE SCALE GENOMIC DNA]</scope>
    <source>
        <strain evidence="2 3">KUC8140</strain>
    </source>
</reference>
<protein>
    <submittedName>
        <fullName evidence="2">Uncharacterized protein</fullName>
    </submittedName>
</protein>
<keyword evidence="1" id="KW-1133">Transmembrane helix</keyword>